<dbReference type="GO" id="GO:0016301">
    <property type="term" value="F:kinase activity"/>
    <property type="evidence" value="ECO:0007669"/>
    <property type="project" value="UniProtKB-KW"/>
</dbReference>
<keyword evidence="8" id="KW-0418">Kinase</keyword>
<protein>
    <submittedName>
        <fullName evidence="8">Putative LRR receptor-like serine/threonine-protein kinase</fullName>
    </submittedName>
</protein>
<dbReference type="Pfam" id="PF12819">
    <property type="entry name" value="Malectin_like"/>
    <property type="match status" value="2"/>
</dbReference>
<feature type="chain" id="PRO_5019357728" evidence="6">
    <location>
        <begin position="21"/>
        <end position="350"/>
    </location>
</feature>
<evidence type="ECO:0000259" key="7">
    <source>
        <dbReference type="Pfam" id="PF12819"/>
    </source>
</evidence>
<evidence type="ECO:0000256" key="3">
    <source>
        <dbReference type="ARBA" id="ARBA00022729"/>
    </source>
</evidence>
<evidence type="ECO:0000256" key="1">
    <source>
        <dbReference type="ARBA" id="ARBA00004167"/>
    </source>
</evidence>
<dbReference type="GO" id="GO:0016020">
    <property type="term" value="C:membrane"/>
    <property type="evidence" value="ECO:0007669"/>
    <property type="project" value="UniProtKB-SubCell"/>
</dbReference>
<dbReference type="AlphaFoldDB" id="A0A438FAN5"/>
<keyword evidence="8" id="KW-0808">Transferase</keyword>
<dbReference type="Proteomes" id="UP000288805">
    <property type="component" value="Unassembled WGS sequence"/>
</dbReference>
<feature type="domain" description="Malectin-like" evidence="7">
    <location>
        <begin position="28"/>
        <end position="110"/>
    </location>
</feature>
<sequence length="350" mass="40048">MGKCIVVMVLLLLSLPHLQSYHPSDLKIDCGATEKWEEKGFSNFKWELDDEFIKTGQNKLLPTRNSQRSMDTLRYFPDGGKNCYNVGLHLHNKYILRAGFYYGNYDNLSRKRMSAYMLRANTEGQVPLISSLEAKILNQECTATWTITPHCTWREGPTMGPTKVSRKERLSDYYEAFSRFWKPEQVQNYRNFFGKNKSSTSSAENIPPYLVLQSAIEAKNVSDSIFLPINLHDKTQLVAYFVLYFYEPYPWPPANDTRRLTVYIDGERKNITTVPRTELSDDCAVVSVYPVNVTGTANVTISPAEGTTLPPILNAMEVFTTIDFSKADLLPPLLFHLLRLPLSFWSCCMV</sequence>
<evidence type="ECO:0000256" key="2">
    <source>
        <dbReference type="ARBA" id="ARBA00022692"/>
    </source>
</evidence>
<evidence type="ECO:0000313" key="8">
    <source>
        <dbReference type="EMBL" id="RVW57008.1"/>
    </source>
</evidence>
<accession>A0A438FAN5</accession>
<dbReference type="PANTHER" id="PTHR45631">
    <property type="entry name" value="OS07G0107800 PROTEIN-RELATED"/>
    <property type="match status" value="1"/>
</dbReference>
<evidence type="ECO:0000256" key="5">
    <source>
        <dbReference type="ARBA" id="ARBA00023136"/>
    </source>
</evidence>
<reference evidence="8 9" key="1">
    <citation type="journal article" date="2018" name="PLoS Genet.">
        <title>Population sequencing reveals clonal diversity and ancestral inbreeding in the grapevine cultivar Chardonnay.</title>
        <authorList>
            <person name="Roach M.J."/>
            <person name="Johnson D.L."/>
            <person name="Bohlmann J."/>
            <person name="van Vuuren H.J."/>
            <person name="Jones S.J."/>
            <person name="Pretorius I.S."/>
            <person name="Schmidt S.A."/>
            <person name="Borneman A.R."/>
        </authorList>
    </citation>
    <scope>NUCLEOTIDE SEQUENCE [LARGE SCALE GENOMIC DNA]</scope>
    <source>
        <strain evidence="9">cv. Chardonnay</strain>
        <tissue evidence="8">Leaf</tissue>
    </source>
</reference>
<name>A0A438FAN5_VITVI</name>
<keyword evidence="2" id="KW-0812">Transmembrane</keyword>
<gene>
    <name evidence="8" type="primary">VvCHDh000107</name>
    <name evidence="8" type="ORF">CK203_070432</name>
</gene>
<dbReference type="EMBL" id="QGNW01001068">
    <property type="protein sequence ID" value="RVW57008.1"/>
    <property type="molecule type" value="Genomic_DNA"/>
</dbReference>
<keyword evidence="3 6" id="KW-0732">Signal</keyword>
<evidence type="ECO:0000313" key="9">
    <source>
        <dbReference type="Proteomes" id="UP000288805"/>
    </source>
</evidence>
<dbReference type="InterPro" id="IPR024788">
    <property type="entry name" value="Malectin-like_Carb-bd_dom"/>
</dbReference>
<feature type="signal peptide" evidence="6">
    <location>
        <begin position="1"/>
        <end position="20"/>
    </location>
</feature>
<keyword evidence="5" id="KW-0472">Membrane</keyword>
<evidence type="ECO:0000256" key="6">
    <source>
        <dbReference type="SAM" id="SignalP"/>
    </source>
</evidence>
<comment type="caution">
    <text evidence="8">The sequence shown here is derived from an EMBL/GenBank/DDBJ whole genome shotgun (WGS) entry which is preliminary data.</text>
</comment>
<proteinExistence type="predicted"/>
<evidence type="ECO:0000256" key="4">
    <source>
        <dbReference type="ARBA" id="ARBA00022989"/>
    </source>
</evidence>
<keyword evidence="4" id="KW-1133">Transmembrane helix</keyword>
<comment type="subcellular location">
    <subcellularLocation>
        <location evidence="1">Membrane</location>
        <topology evidence="1">Single-pass membrane protein</topology>
    </subcellularLocation>
</comment>
<feature type="domain" description="Malectin-like" evidence="7">
    <location>
        <begin position="121"/>
        <end position="320"/>
    </location>
</feature>
<dbReference type="PANTHER" id="PTHR45631:SF44">
    <property type="entry name" value="CARBOHYDRATE-BINDING PROTEIN OF THE ER PROTEIN"/>
    <property type="match status" value="1"/>
</dbReference>
<organism evidence="8 9">
    <name type="scientific">Vitis vinifera</name>
    <name type="common">Grape</name>
    <dbReference type="NCBI Taxonomy" id="29760"/>
    <lineage>
        <taxon>Eukaryota</taxon>
        <taxon>Viridiplantae</taxon>
        <taxon>Streptophyta</taxon>
        <taxon>Embryophyta</taxon>
        <taxon>Tracheophyta</taxon>
        <taxon>Spermatophyta</taxon>
        <taxon>Magnoliopsida</taxon>
        <taxon>eudicotyledons</taxon>
        <taxon>Gunneridae</taxon>
        <taxon>Pentapetalae</taxon>
        <taxon>rosids</taxon>
        <taxon>Vitales</taxon>
        <taxon>Vitaceae</taxon>
        <taxon>Viteae</taxon>
        <taxon>Vitis</taxon>
    </lineage>
</organism>
<keyword evidence="8" id="KW-0675">Receptor</keyword>